<dbReference type="eggNOG" id="KOG0863">
    <property type="taxonomic scope" value="Eukaryota"/>
</dbReference>
<evidence type="ECO:0000256" key="2">
    <source>
        <dbReference type="ARBA" id="ARBA00022490"/>
    </source>
</evidence>
<evidence type="ECO:0000256" key="4">
    <source>
        <dbReference type="ARBA" id="ARBA00023242"/>
    </source>
</evidence>
<dbReference type="AlphaFoldDB" id="B4JPN8"/>
<dbReference type="STRING" id="7222.B4JPN8"/>
<reference evidence="9 10" key="1">
    <citation type="journal article" date="2007" name="Nature">
        <title>Evolution of genes and genomes on the Drosophila phylogeny.</title>
        <authorList>
            <consortium name="Drosophila 12 Genomes Consortium"/>
            <person name="Clark A.G."/>
            <person name="Eisen M.B."/>
            <person name="Smith D.R."/>
            <person name="Bergman C.M."/>
            <person name="Oliver B."/>
            <person name="Markow T.A."/>
            <person name="Kaufman T.C."/>
            <person name="Kellis M."/>
            <person name="Gelbart W."/>
            <person name="Iyer V.N."/>
            <person name="Pollard D.A."/>
            <person name="Sackton T.B."/>
            <person name="Larracuente A.M."/>
            <person name="Singh N.D."/>
            <person name="Abad J.P."/>
            <person name="Abt D.N."/>
            <person name="Adryan B."/>
            <person name="Aguade M."/>
            <person name="Akashi H."/>
            <person name="Anderson W.W."/>
            <person name="Aquadro C.F."/>
            <person name="Ardell D.H."/>
            <person name="Arguello R."/>
            <person name="Artieri C.G."/>
            <person name="Barbash D.A."/>
            <person name="Barker D."/>
            <person name="Barsanti P."/>
            <person name="Batterham P."/>
            <person name="Batzoglou S."/>
            <person name="Begun D."/>
            <person name="Bhutkar A."/>
            <person name="Blanco E."/>
            <person name="Bosak S.A."/>
            <person name="Bradley R.K."/>
            <person name="Brand A.D."/>
            <person name="Brent M.R."/>
            <person name="Brooks A.N."/>
            <person name="Brown R.H."/>
            <person name="Butlin R.K."/>
            <person name="Caggese C."/>
            <person name="Calvi B.R."/>
            <person name="Bernardo de Carvalho A."/>
            <person name="Caspi A."/>
            <person name="Castrezana S."/>
            <person name="Celniker S.E."/>
            <person name="Chang J.L."/>
            <person name="Chapple C."/>
            <person name="Chatterji S."/>
            <person name="Chinwalla A."/>
            <person name="Civetta A."/>
            <person name="Clifton S.W."/>
            <person name="Comeron J.M."/>
            <person name="Costello J.C."/>
            <person name="Coyne J.A."/>
            <person name="Daub J."/>
            <person name="David R.G."/>
            <person name="Delcher A.L."/>
            <person name="Delehaunty K."/>
            <person name="Do C.B."/>
            <person name="Ebling H."/>
            <person name="Edwards K."/>
            <person name="Eickbush T."/>
            <person name="Evans J.D."/>
            <person name="Filipski A."/>
            <person name="Findeiss S."/>
            <person name="Freyhult E."/>
            <person name="Fulton L."/>
            <person name="Fulton R."/>
            <person name="Garcia A.C."/>
            <person name="Gardiner A."/>
            <person name="Garfield D.A."/>
            <person name="Garvin B.E."/>
            <person name="Gibson G."/>
            <person name="Gilbert D."/>
            <person name="Gnerre S."/>
            <person name="Godfrey J."/>
            <person name="Good R."/>
            <person name="Gotea V."/>
            <person name="Gravely B."/>
            <person name="Greenberg A.J."/>
            <person name="Griffiths-Jones S."/>
            <person name="Gross S."/>
            <person name="Guigo R."/>
            <person name="Gustafson E.A."/>
            <person name="Haerty W."/>
            <person name="Hahn M.W."/>
            <person name="Halligan D.L."/>
            <person name="Halpern A.L."/>
            <person name="Halter G.M."/>
            <person name="Han M.V."/>
            <person name="Heger A."/>
            <person name="Hillier L."/>
            <person name="Hinrichs A.S."/>
            <person name="Holmes I."/>
            <person name="Hoskins R.A."/>
            <person name="Hubisz M.J."/>
            <person name="Hultmark D."/>
            <person name="Huntley M.A."/>
            <person name="Jaffe D.B."/>
            <person name="Jagadeeshan S."/>
            <person name="Jeck W.R."/>
            <person name="Johnson J."/>
            <person name="Jones C.D."/>
            <person name="Jordan W.C."/>
            <person name="Karpen G.H."/>
            <person name="Kataoka E."/>
            <person name="Keightley P.D."/>
            <person name="Kheradpour P."/>
            <person name="Kirkness E.F."/>
            <person name="Koerich L.B."/>
            <person name="Kristiansen K."/>
            <person name="Kudrna D."/>
            <person name="Kulathinal R.J."/>
            <person name="Kumar S."/>
            <person name="Kwok R."/>
            <person name="Lander E."/>
            <person name="Langley C.H."/>
            <person name="Lapoint R."/>
            <person name="Lazzaro B.P."/>
            <person name="Lee S.J."/>
            <person name="Levesque L."/>
            <person name="Li R."/>
            <person name="Lin C.F."/>
            <person name="Lin M.F."/>
            <person name="Lindblad-Toh K."/>
            <person name="Llopart A."/>
            <person name="Long M."/>
            <person name="Low L."/>
            <person name="Lozovsky E."/>
            <person name="Lu J."/>
            <person name="Luo M."/>
            <person name="Machado C.A."/>
            <person name="Makalowski W."/>
            <person name="Marzo M."/>
            <person name="Matsuda M."/>
            <person name="Matzkin L."/>
            <person name="McAllister B."/>
            <person name="McBride C.S."/>
            <person name="McKernan B."/>
            <person name="McKernan K."/>
            <person name="Mendez-Lago M."/>
            <person name="Minx P."/>
            <person name="Mollenhauer M.U."/>
            <person name="Montooth K."/>
            <person name="Mount S.M."/>
            <person name="Mu X."/>
            <person name="Myers E."/>
            <person name="Negre B."/>
            <person name="Newfeld S."/>
            <person name="Nielsen R."/>
            <person name="Noor M.A."/>
            <person name="O'Grady P."/>
            <person name="Pachter L."/>
            <person name="Papaceit M."/>
            <person name="Parisi M.J."/>
            <person name="Parisi M."/>
            <person name="Parts L."/>
            <person name="Pedersen J.S."/>
            <person name="Pesole G."/>
            <person name="Phillippy A.M."/>
            <person name="Ponting C.P."/>
            <person name="Pop M."/>
            <person name="Porcelli D."/>
            <person name="Powell J.R."/>
            <person name="Prohaska S."/>
            <person name="Pruitt K."/>
            <person name="Puig M."/>
            <person name="Quesneville H."/>
            <person name="Ram K.R."/>
            <person name="Rand D."/>
            <person name="Rasmussen M.D."/>
            <person name="Reed L.K."/>
            <person name="Reenan R."/>
            <person name="Reily A."/>
            <person name="Remington K.A."/>
            <person name="Rieger T.T."/>
            <person name="Ritchie M.G."/>
            <person name="Robin C."/>
            <person name="Rogers Y.H."/>
            <person name="Rohde C."/>
            <person name="Rozas J."/>
            <person name="Rubenfield M.J."/>
            <person name="Ruiz A."/>
            <person name="Russo S."/>
            <person name="Salzberg S.L."/>
            <person name="Sanchez-Gracia A."/>
            <person name="Saranga D.J."/>
            <person name="Sato H."/>
            <person name="Schaeffer S.W."/>
            <person name="Schatz M.C."/>
            <person name="Schlenke T."/>
            <person name="Schwartz R."/>
            <person name="Segarra C."/>
            <person name="Singh R.S."/>
            <person name="Sirot L."/>
            <person name="Sirota M."/>
            <person name="Sisneros N.B."/>
            <person name="Smith C.D."/>
            <person name="Smith T.F."/>
            <person name="Spieth J."/>
            <person name="Stage D.E."/>
            <person name="Stark A."/>
            <person name="Stephan W."/>
            <person name="Strausberg R.L."/>
            <person name="Strempel S."/>
            <person name="Sturgill D."/>
            <person name="Sutton G."/>
            <person name="Sutton G.G."/>
            <person name="Tao W."/>
            <person name="Teichmann S."/>
            <person name="Tobari Y.N."/>
            <person name="Tomimura Y."/>
            <person name="Tsolas J.M."/>
            <person name="Valente V.L."/>
            <person name="Venter E."/>
            <person name="Venter J.C."/>
            <person name="Vicario S."/>
            <person name="Vieira F.G."/>
            <person name="Vilella A.J."/>
            <person name="Villasante A."/>
            <person name="Walenz B."/>
            <person name="Wang J."/>
            <person name="Wasserman M."/>
            <person name="Watts T."/>
            <person name="Wilson D."/>
            <person name="Wilson R.K."/>
            <person name="Wing R.A."/>
            <person name="Wolfner M.F."/>
            <person name="Wong A."/>
            <person name="Wong G.K."/>
            <person name="Wu C.I."/>
            <person name="Wu G."/>
            <person name="Yamamoto D."/>
            <person name="Yang H.P."/>
            <person name="Yang S.P."/>
            <person name="Yorke J.A."/>
            <person name="Yoshida K."/>
            <person name="Zdobnov E."/>
            <person name="Zhang P."/>
            <person name="Zhang Y."/>
            <person name="Zimin A.V."/>
            <person name="Baldwin J."/>
            <person name="Abdouelleil A."/>
            <person name="Abdulkadir J."/>
            <person name="Abebe A."/>
            <person name="Abera B."/>
            <person name="Abreu J."/>
            <person name="Acer S.C."/>
            <person name="Aftuck L."/>
            <person name="Alexander A."/>
            <person name="An P."/>
            <person name="Anderson E."/>
            <person name="Anderson S."/>
            <person name="Arachi H."/>
            <person name="Azer M."/>
            <person name="Bachantsang P."/>
            <person name="Barry A."/>
            <person name="Bayul T."/>
            <person name="Berlin A."/>
            <person name="Bessette D."/>
            <person name="Bloom T."/>
            <person name="Blye J."/>
            <person name="Boguslavskiy L."/>
            <person name="Bonnet C."/>
            <person name="Boukhgalter B."/>
            <person name="Bourzgui I."/>
            <person name="Brown A."/>
            <person name="Cahill P."/>
            <person name="Channer S."/>
            <person name="Cheshatsang Y."/>
            <person name="Chuda L."/>
            <person name="Citroen M."/>
            <person name="Collymore A."/>
            <person name="Cooke P."/>
            <person name="Costello M."/>
            <person name="D'Aco K."/>
            <person name="Daza R."/>
            <person name="De Haan G."/>
            <person name="DeGray S."/>
            <person name="DeMaso C."/>
            <person name="Dhargay N."/>
            <person name="Dooley K."/>
            <person name="Dooley E."/>
            <person name="Doricent M."/>
            <person name="Dorje P."/>
            <person name="Dorjee K."/>
            <person name="Dupes A."/>
            <person name="Elong R."/>
            <person name="Falk J."/>
            <person name="Farina A."/>
            <person name="Faro S."/>
            <person name="Ferguson D."/>
            <person name="Fisher S."/>
            <person name="Foley C.D."/>
            <person name="Franke A."/>
            <person name="Friedrich D."/>
            <person name="Gadbois L."/>
            <person name="Gearin G."/>
            <person name="Gearin C.R."/>
            <person name="Giannoukos G."/>
            <person name="Goode T."/>
            <person name="Graham J."/>
            <person name="Grandbois E."/>
            <person name="Grewal S."/>
            <person name="Gyaltsen K."/>
            <person name="Hafez N."/>
            <person name="Hagos B."/>
            <person name="Hall J."/>
            <person name="Henson C."/>
            <person name="Hollinger A."/>
            <person name="Honan T."/>
            <person name="Huard M.D."/>
            <person name="Hughes L."/>
            <person name="Hurhula B."/>
            <person name="Husby M.E."/>
            <person name="Kamat A."/>
            <person name="Kanga B."/>
            <person name="Kashin S."/>
            <person name="Khazanovich D."/>
            <person name="Kisner P."/>
            <person name="Lance K."/>
            <person name="Lara M."/>
            <person name="Lee W."/>
            <person name="Lennon N."/>
            <person name="Letendre F."/>
            <person name="LeVine R."/>
            <person name="Lipovsky A."/>
            <person name="Liu X."/>
            <person name="Liu J."/>
            <person name="Liu S."/>
            <person name="Lokyitsang T."/>
            <person name="Lokyitsang Y."/>
            <person name="Lubonja R."/>
            <person name="Lui A."/>
            <person name="MacDonald P."/>
            <person name="Magnisalis V."/>
            <person name="Maru K."/>
            <person name="Matthews C."/>
            <person name="McCusker W."/>
            <person name="McDonough S."/>
            <person name="Mehta T."/>
            <person name="Meldrim J."/>
            <person name="Meneus L."/>
            <person name="Mihai O."/>
            <person name="Mihalev A."/>
            <person name="Mihova T."/>
            <person name="Mittelman R."/>
            <person name="Mlenga V."/>
            <person name="Montmayeur A."/>
            <person name="Mulrain L."/>
            <person name="Navidi A."/>
            <person name="Naylor J."/>
            <person name="Negash T."/>
            <person name="Nguyen T."/>
            <person name="Nguyen N."/>
            <person name="Nicol R."/>
            <person name="Norbu C."/>
            <person name="Norbu N."/>
            <person name="Novod N."/>
            <person name="O'Neill B."/>
            <person name="Osman S."/>
            <person name="Markiewicz E."/>
            <person name="Oyono O.L."/>
            <person name="Patti C."/>
            <person name="Phunkhang P."/>
            <person name="Pierre F."/>
            <person name="Priest M."/>
            <person name="Raghuraman S."/>
            <person name="Rege F."/>
            <person name="Reyes R."/>
            <person name="Rise C."/>
            <person name="Rogov P."/>
            <person name="Ross K."/>
            <person name="Ryan E."/>
            <person name="Settipalli S."/>
            <person name="Shea T."/>
            <person name="Sherpa N."/>
            <person name="Shi L."/>
            <person name="Shih D."/>
            <person name="Sparrow T."/>
            <person name="Spaulding J."/>
            <person name="Stalker J."/>
            <person name="Stange-Thomann N."/>
            <person name="Stavropoulos S."/>
            <person name="Stone C."/>
            <person name="Strader C."/>
            <person name="Tesfaye S."/>
            <person name="Thomson T."/>
            <person name="Thoulutsang Y."/>
            <person name="Thoulutsang D."/>
            <person name="Topham K."/>
            <person name="Topping I."/>
            <person name="Tsamla T."/>
            <person name="Vassiliev H."/>
            <person name="Vo A."/>
            <person name="Wangchuk T."/>
            <person name="Wangdi T."/>
            <person name="Weiand M."/>
            <person name="Wilkinson J."/>
            <person name="Wilson A."/>
            <person name="Yadav S."/>
            <person name="Young G."/>
            <person name="Yu Q."/>
            <person name="Zembek L."/>
            <person name="Zhong D."/>
            <person name="Zimmer A."/>
            <person name="Zwirko Z."/>
            <person name="Jaffe D.B."/>
            <person name="Alvarez P."/>
            <person name="Brockman W."/>
            <person name="Butler J."/>
            <person name="Chin C."/>
            <person name="Gnerre S."/>
            <person name="Grabherr M."/>
            <person name="Kleber M."/>
            <person name="Mauceli E."/>
            <person name="MacCallum I."/>
        </authorList>
    </citation>
    <scope>NUCLEOTIDE SEQUENCE [LARGE SCALE GENOMIC DNA]</scope>
    <source>
        <strain evidence="10">Tucson 15287-2541.00</strain>
    </source>
</reference>
<dbReference type="InParanoid" id="B4JPN8"/>
<dbReference type="GO" id="GO:0005634">
    <property type="term" value="C:nucleus"/>
    <property type="evidence" value="ECO:0007669"/>
    <property type="project" value="UniProtKB-SubCell"/>
</dbReference>
<dbReference type="InterPro" id="IPR001353">
    <property type="entry name" value="Proteasome_sua/b"/>
</dbReference>
<dbReference type="OrthoDB" id="431557at2759"/>
<dbReference type="PANTHER" id="PTHR11599">
    <property type="entry name" value="PROTEASOME SUBUNIT ALPHA/BETA"/>
    <property type="match status" value="1"/>
</dbReference>
<dbReference type="OMA" id="NTQVYGK"/>
<dbReference type="Pfam" id="PF10584">
    <property type="entry name" value="Proteasome_A_N"/>
    <property type="match status" value="1"/>
</dbReference>
<dbReference type="InterPro" id="IPR035144">
    <property type="entry name" value="Proteasome_alpha1"/>
</dbReference>
<evidence type="ECO:0000313" key="9">
    <source>
        <dbReference type="EMBL" id="EDV98868.1"/>
    </source>
</evidence>
<dbReference type="PhylomeDB" id="B4JPN8"/>
<dbReference type="InterPro" id="IPR050115">
    <property type="entry name" value="Proteasome_alpha"/>
</dbReference>
<dbReference type="EMBL" id="CH916372">
    <property type="protein sequence ID" value="EDV98868.1"/>
    <property type="molecule type" value="Genomic_DNA"/>
</dbReference>
<feature type="domain" description="Proteasome alpha-type subunits" evidence="8">
    <location>
        <begin position="6"/>
        <end position="28"/>
    </location>
</feature>
<evidence type="ECO:0000259" key="8">
    <source>
        <dbReference type="PROSITE" id="PS00388"/>
    </source>
</evidence>
<comment type="similarity">
    <text evidence="5 6">Belongs to the peptidase T1A family.</text>
</comment>
<name>B4JPN8_DROGR</name>
<keyword evidence="10" id="KW-1185">Reference proteome</keyword>
<dbReference type="Pfam" id="PF00227">
    <property type="entry name" value="Proteasome"/>
    <property type="match status" value="1"/>
</dbReference>
<dbReference type="CDD" id="cd03749">
    <property type="entry name" value="proteasome_alpha_type_1"/>
    <property type="match status" value="1"/>
</dbReference>
<evidence type="ECO:0000256" key="7">
    <source>
        <dbReference type="SAM" id="MobiDB-lite"/>
    </source>
</evidence>
<dbReference type="FunFam" id="3.60.20.10:FF:000063">
    <property type="entry name" value="Proteasome subunit alpha type"/>
    <property type="match status" value="1"/>
</dbReference>
<feature type="region of interest" description="Disordered" evidence="7">
    <location>
        <begin position="247"/>
        <end position="288"/>
    </location>
</feature>
<organism evidence="10">
    <name type="scientific">Drosophila grimshawi</name>
    <name type="common">Hawaiian fruit fly</name>
    <name type="synonym">Idiomyia grimshawi</name>
    <dbReference type="NCBI Taxonomy" id="7222"/>
    <lineage>
        <taxon>Eukaryota</taxon>
        <taxon>Metazoa</taxon>
        <taxon>Ecdysozoa</taxon>
        <taxon>Arthropoda</taxon>
        <taxon>Hexapoda</taxon>
        <taxon>Insecta</taxon>
        <taxon>Pterygota</taxon>
        <taxon>Neoptera</taxon>
        <taxon>Endopterygota</taxon>
        <taxon>Diptera</taxon>
        <taxon>Brachycera</taxon>
        <taxon>Muscomorpha</taxon>
        <taxon>Ephydroidea</taxon>
        <taxon>Drosophilidae</taxon>
        <taxon>Drosophila</taxon>
        <taxon>Hawaiian Drosophila</taxon>
    </lineage>
</organism>
<comment type="subunit">
    <text evidence="6">The 20S proteasome core is composed of 28 subunits that are arranged in four stacked rings, resulting in a barrel-shaped structure. The two end rings are each formed by seven alpha subunits, and the two central rings are each formed by seven beta subunits.</text>
</comment>
<evidence type="ECO:0000256" key="3">
    <source>
        <dbReference type="ARBA" id="ARBA00022942"/>
    </source>
</evidence>
<sequence length="288" mass="31856">MFRNQYDSDVTVWSPQGRLHQVEYAIAAVKLGTATVGLKNNDYAVLVALCKPPSELSASQRKIIAIDEHLGISIAGITADARVLSKYLRSECLSYKHSYGSTYPVPRLITTLGNKMQTTTQRYDRRPYGVGLLLAGYDEKGPHIYKVEPSANYFNCKAMTIGSRSQSARTYLERHLATFNTCTKDDIICHGIHAIRSTLPNDELSKDDGASQLMITVAIVGKDQPFKVLTDEENLFYLDMAKKRGATMLSKSGRNDDDDDTPPPIAEDKPEPAGPRDPQVAVATMERP</sequence>
<keyword evidence="3 5" id="KW-0647">Proteasome</keyword>
<dbReference type="InterPro" id="IPR029055">
    <property type="entry name" value="Ntn_hydrolases_N"/>
</dbReference>
<dbReference type="SMART" id="SM00948">
    <property type="entry name" value="Proteasome_A_N"/>
    <property type="match status" value="1"/>
</dbReference>
<evidence type="ECO:0000313" key="10">
    <source>
        <dbReference type="Proteomes" id="UP000001070"/>
    </source>
</evidence>
<dbReference type="InterPro" id="IPR023332">
    <property type="entry name" value="Proteasome_alpha-type"/>
</dbReference>
<protein>
    <recommendedName>
        <fullName evidence="6">Proteasome subunit alpha type</fullName>
    </recommendedName>
</protein>
<dbReference type="GO" id="GO:0005737">
    <property type="term" value="C:cytoplasm"/>
    <property type="evidence" value="ECO:0007669"/>
    <property type="project" value="UniProtKB-SubCell"/>
</dbReference>
<dbReference type="HOGENOM" id="CLU_035750_8_0_1"/>
<dbReference type="GO" id="GO:0006511">
    <property type="term" value="P:ubiquitin-dependent protein catabolic process"/>
    <property type="evidence" value="ECO:0007669"/>
    <property type="project" value="InterPro"/>
</dbReference>
<dbReference type="GO" id="GO:0019773">
    <property type="term" value="C:proteasome core complex, alpha-subunit complex"/>
    <property type="evidence" value="ECO:0007669"/>
    <property type="project" value="UniProtKB-UniRule"/>
</dbReference>
<accession>B4JPN8</accession>
<keyword evidence="4 6" id="KW-0539">Nucleus</keyword>
<dbReference type="Proteomes" id="UP000001070">
    <property type="component" value="Unassembled WGS sequence"/>
</dbReference>
<dbReference type="PROSITE" id="PS00388">
    <property type="entry name" value="PROTEASOME_ALPHA_1"/>
    <property type="match status" value="1"/>
</dbReference>
<comment type="function">
    <text evidence="1">The proteasome is a multicatalytic proteinase complex which is characterized by its ability to cleave peptides with Arg, Phe, Tyr, Leu, and Glu adjacent to the leaving group at neutral or slightly basic pH. The proteasome has an ATP-dependent proteolytic activity.</text>
</comment>
<evidence type="ECO:0000256" key="1">
    <source>
        <dbReference type="ARBA" id="ARBA00002000"/>
    </source>
</evidence>
<dbReference type="SMR" id="B4JPN8"/>
<gene>
    <name evidence="9" type="primary">Dgri\GH13363</name>
    <name evidence="9" type="ORF">Dgri_GH13363</name>
</gene>
<evidence type="ECO:0000256" key="6">
    <source>
        <dbReference type="RuleBase" id="RU000551"/>
    </source>
</evidence>
<dbReference type="FunCoup" id="B4JPN8">
    <property type="interactions" value="2290"/>
</dbReference>
<comment type="subcellular location">
    <subcellularLocation>
        <location evidence="6">Cytoplasm</location>
    </subcellularLocation>
    <subcellularLocation>
        <location evidence="6">Nucleus</location>
    </subcellularLocation>
</comment>
<dbReference type="InterPro" id="IPR000426">
    <property type="entry name" value="Proteasome_asu_N"/>
</dbReference>
<dbReference type="Gene3D" id="3.60.20.10">
    <property type="entry name" value="Glutamine Phosphoribosylpyrophosphate, subunit 1, domain 1"/>
    <property type="match status" value="1"/>
</dbReference>
<dbReference type="KEGG" id="dgr:6567047"/>
<dbReference type="SUPFAM" id="SSF56235">
    <property type="entry name" value="N-terminal nucleophile aminohydrolases (Ntn hydrolases)"/>
    <property type="match status" value="1"/>
</dbReference>
<evidence type="ECO:0000256" key="5">
    <source>
        <dbReference type="PROSITE-ProRule" id="PRU00808"/>
    </source>
</evidence>
<keyword evidence="2 6" id="KW-0963">Cytoplasm</keyword>
<proteinExistence type="inferred from homology"/>
<dbReference type="PROSITE" id="PS51475">
    <property type="entry name" value="PROTEASOME_ALPHA_2"/>
    <property type="match status" value="1"/>
</dbReference>